<reference evidence="2 3" key="1">
    <citation type="submission" date="2020-02" db="EMBL/GenBank/DDBJ databases">
        <authorList>
            <person name="Ferguson B K."/>
        </authorList>
    </citation>
    <scope>NUCLEOTIDE SEQUENCE [LARGE SCALE GENOMIC DNA]</scope>
</reference>
<dbReference type="OrthoDB" id="5593063at2759"/>
<name>A0A6H5GCX4_9HEMI</name>
<dbReference type="AlphaFoldDB" id="A0A6H5GCX4"/>
<evidence type="ECO:0000313" key="3">
    <source>
        <dbReference type="Proteomes" id="UP000479000"/>
    </source>
</evidence>
<evidence type="ECO:0000256" key="1">
    <source>
        <dbReference type="SAM" id="Phobius"/>
    </source>
</evidence>
<dbReference type="Proteomes" id="UP000479000">
    <property type="component" value="Unassembled WGS sequence"/>
</dbReference>
<keyword evidence="1" id="KW-0812">Transmembrane</keyword>
<keyword evidence="1" id="KW-0472">Membrane</keyword>
<evidence type="ECO:0000313" key="2">
    <source>
        <dbReference type="EMBL" id="CAB0001013.1"/>
    </source>
</evidence>
<feature type="transmembrane region" description="Helical" evidence="1">
    <location>
        <begin position="60"/>
        <end position="82"/>
    </location>
</feature>
<accession>A0A6H5GCX4</accession>
<sequence length="203" mass="22749">MNARVVLGRGRCRVQSTADSSHLFGGSGSRPLAGAGVLTLPITINEKLQIKKREFSCAKFCLFFLSFYLRGPIGGVILHFSFCQNLGLFGTAANLRKEVIRNKIRAIGKMARVFSVLRNFSACISKILSTKRAPAFYTIILCDSILNNKMILSNEYSESDNLFYSRENEASRPFGESSVRSRVFGWENICNYKTGKARKFSFE</sequence>
<proteinExistence type="predicted"/>
<organism evidence="2 3">
    <name type="scientific">Nesidiocoris tenuis</name>
    <dbReference type="NCBI Taxonomy" id="355587"/>
    <lineage>
        <taxon>Eukaryota</taxon>
        <taxon>Metazoa</taxon>
        <taxon>Ecdysozoa</taxon>
        <taxon>Arthropoda</taxon>
        <taxon>Hexapoda</taxon>
        <taxon>Insecta</taxon>
        <taxon>Pterygota</taxon>
        <taxon>Neoptera</taxon>
        <taxon>Paraneoptera</taxon>
        <taxon>Hemiptera</taxon>
        <taxon>Heteroptera</taxon>
        <taxon>Panheteroptera</taxon>
        <taxon>Cimicomorpha</taxon>
        <taxon>Miridae</taxon>
        <taxon>Dicyphina</taxon>
        <taxon>Nesidiocoris</taxon>
    </lineage>
</organism>
<protein>
    <submittedName>
        <fullName evidence="2">Uncharacterized protein</fullName>
    </submittedName>
</protein>
<dbReference type="EMBL" id="CADCXU010010307">
    <property type="protein sequence ID" value="CAB0001013.1"/>
    <property type="molecule type" value="Genomic_DNA"/>
</dbReference>
<keyword evidence="1" id="KW-1133">Transmembrane helix</keyword>
<gene>
    <name evidence="2" type="ORF">NTEN_LOCUS6800</name>
</gene>
<keyword evidence="3" id="KW-1185">Reference proteome</keyword>